<feature type="signal peptide" evidence="2">
    <location>
        <begin position="1"/>
        <end position="30"/>
    </location>
</feature>
<evidence type="ECO:0000313" key="4">
    <source>
        <dbReference type="EMBL" id="CAA9467643.1"/>
    </source>
</evidence>
<name>A0A6J4RCU1_9ACTN</name>
<proteinExistence type="inferred from homology"/>
<dbReference type="GO" id="GO:0016780">
    <property type="term" value="F:phosphotransferase activity, for other substituted phosphate groups"/>
    <property type="evidence" value="ECO:0007669"/>
    <property type="project" value="TreeGrafter"/>
</dbReference>
<accession>A0A6J4RCU1</accession>
<dbReference type="EMBL" id="CADCVJ010000060">
    <property type="protein sequence ID" value="CAA9467643.1"/>
    <property type="molecule type" value="Genomic_DNA"/>
</dbReference>
<sequence length="206" mass="22850">MKPYDRSLRKRALDVVGAAAGLLLASPAMAAAVVAIRLESSGHPVYRQRRVGRDGQPFELYKLRTMVSGAETMGSGLAVDAGDARITRTGALLRRTSLDELPNLVNVLRGEMSLVGPRPTVQVQVDRYTERQRRRLDARPGLTGWAQVNGRASLPWHERIELDLWYVEHASLRLDLRILVLTLRMVLGGHGLYRGETGGWREPPPA</sequence>
<protein>
    <recommendedName>
        <fullName evidence="3">Bacterial sugar transferase domain-containing protein</fullName>
    </recommendedName>
</protein>
<evidence type="ECO:0000256" key="2">
    <source>
        <dbReference type="SAM" id="SignalP"/>
    </source>
</evidence>
<gene>
    <name evidence="4" type="ORF">AVDCRST_MAG38-868</name>
</gene>
<keyword evidence="2" id="KW-0732">Signal</keyword>
<evidence type="ECO:0000259" key="3">
    <source>
        <dbReference type="Pfam" id="PF02397"/>
    </source>
</evidence>
<reference evidence="4" key="1">
    <citation type="submission" date="2020-02" db="EMBL/GenBank/DDBJ databases">
        <authorList>
            <person name="Meier V. D."/>
        </authorList>
    </citation>
    <scope>NUCLEOTIDE SEQUENCE</scope>
    <source>
        <strain evidence="4">AVDCRST_MAG38</strain>
    </source>
</reference>
<feature type="chain" id="PRO_5027050319" description="Bacterial sugar transferase domain-containing protein" evidence="2">
    <location>
        <begin position="31"/>
        <end position="206"/>
    </location>
</feature>
<dbReference type="PANTHER" id="PTHR30576:SF10">
    <property type="entry name" value="SLL5057 PROTEIN"/>
    <property type="match status" value="1"/>
</dbReference>
<comment type="similarity">
    <text evidence="1">Belongs to the bacterial sugar transferase family.</text>
</comment>
<dbReference type="InterPro" id="IPR003362">
    <property type="entry name" value="Bact_transf"/>
</dbReference>
<dbReference type="PANTHER" id="PTHR30576">
    <property type="entry name" value="COLANIC BIOSYNTHESIS UDP-GLUCOSE LIPID CARRIER TRANSFERASE"/>
    <property type="match status" value="1"/>
</dbReference>
<organism evidence="4">
    <name type="scientific">uncultured Solirubrobacteraceae bacterium</name>
    <dbReference type="NCBI Taxonomy" id="1162706"/>
    <lineage>
        <taxon>Bacteria</taxon>
        <taxon>Bacillati</taxon>
        <taxon>Actinomycetota</taxon>
        <taxon>Thermoleophilia</taxon>
        <taxon>Solirubrobacterales</taxon>
        <taxon>Solirubrobacteraceae</taxon>
        <taxon>environmental samples</taxon>
    </lineage>
</organism>
<dbReference type="Pfam" id="PF02397">
    <property type="entry name" value="Bac_transf"/>
    <property type="match status" value="1"/>
</dbReference>
<dbReference type="AlphaFoldDB" id="A0A6J4RCU1"/>
<feature type="domain" description="Bacterial sugar transferase" evidence="3">
    <location>
        <begin position="10"/>
        <end position="187"/>
    </location>
</feature>
<evidence type="ECO:0000256" key="1">
    <source>
        <dbReference type="ARBA" id="ARBA00006464"/>
    </source>
</evidence>